<gene>
    <name evidence="2" type="ORF">TWF102_002279</name>
</gene>
<feature type="signal peptide" evidence="1">
    <location>
        <begin position="1"/>
        <end position="23"/>
    </location>
</feature>
<evidence type="ECO:0000313" key="2">
    <source>
        <dbReference type="EMBL" id="KAF3105354.1"/>
    </source>
</evidence>
<sequence length="1337" mass="150816">MAPSKSFILYFIAFFFAILPSEGHLVGTKTPNGFPGARDILEGRDGELGSYSEPLTPISLGSWSGRAKWKRNDEDTDMEDASDDFDEVMENLNYDDDVDSGESVLPVKQIIIERFNKGNLVEMQFAEKSAAIPAQDPKFDPRKLEKAFPSHKHMRGVSANIADVTQRMIAELKVDRFNFENRRTYGLIKRVEVDAGGQPVAGGKELLIYVSKKNQHLYFENLRERFPDDGVLRDWIYQCWVKGSDPDEGDSRVPLKFITFRDYHDKDSFYALKRLSKEWGGFGYPREIDAGFIVHKGDLDSRLSAAYPDGNAGFRSKLFTTFHGIPMVSIIVEMLSTFPNAFQRYQVSAIGFEVWEGAEPGYFSESTPSQHVDDSSPESGPHFNIVIKLDRRLEPLEIAPGGGGVRIKITSGGLASFADLSKHPYHADISRTSYGLNENPTFTKLKVAFSGTEYSFAISRLEKHIVFDMISAETPPVGAIILQPKDRNPIQDFVDVLYSTWNREAGQAILMDLTFGHTRRTDKDKIMNIRNQRKPKDDDEISVFSKIDDDFNSVYQDLKEVREGKVLEDLIRRYGENLGVSGISRIEIGVFTKQTAVLRAGDPFILVGFRPVEKYSEEVAIRGQSISLGSLANSGDIGMAEVDEEAAPNIPSTKASNNEPKSFEEQLWGAFQRGCQNQAWDDFVRIYPLLELGLHANDNVPDQGYKFTLKSDNTDIGANQVGEILEYLMALQAQDKQDRALKAPDTRLKRISKGFDQPRALGFFQRATERWFQKDTRTAKRRLGTYRLFEVERKTSTRNTDKFRVFRSKRMEHLAVLSLSEWVSQPDFEDALIALWNDALGFEEVEYSSQKTDPESSRLPRTADGIRHVSFFSITPYTQGIIEYIYQTKKLAKGDPLMLWCTLDPRFLGGVGPHQHPQHASGYAAYHRYPPEDRISWLLLLGSPELFSVGQMIRKYRGTNLRFITAIVVRWVSTGKGENDPMRPEMVVTIDKPFPGSIGMPVYDTDKSLARTELRGLLPSGGRRFLVNEYRGMLAVLTDEKLNAAFESLDHTGWVVSQGNREEVSAPGWVQNLLEAAELPAMSLSIKHSLRTVHDMYGRVNRAVYAEYNVLHTAQALKNSFLVLIRESKGTESTLGKESPVRGHIIVQEAIPAGSELPSIEPILSKIWLEASSIPPLLITFRKLSSITEAIVFMLWNDLSSSKWRSNPEDTASMVSRRPKIRVTTGDAYPKYVSGDRKWMLPLQAWGHTFDILMATPEGSLVSQFIQRHFDAMKSSRIVSIYVESEADGTGLKMLFDIQQRADSEPDCSIRSCLRDNIEVTLMSLVARTLTLRQELG</sequence>
<protein>
    <submittedName>
        <fullName evidence="2">Uncharacterized protein</fullName>
    </submittedName>
</protein>
<name>A0A7C8NGM8_ORBOL</name>
<evidence type="ECO:0000313" key="3">
    <source>
        <dbReference type="Proteomes" id="UP000475325"/>
    </source>
</evidence>
<accession>A0A7C8NGM8</accession>
<dbReference type="EMBL" id="WIQW01000014">
    <property type="protein sequence ID" value="KAF3105354.1"/>
    <property type="molecule type" value="Genomic_DNA"/>
</dbReference>
<keyword evidence="1" id="KW-0732">Signal</keyword>
<comment type="caution">
    <text evidence="2">The sequence shown here is derived from an EMBL/GenBank/DDBJ whole genome shotgun (WGS) entry which is preliminary data.</text>
</comment>
<organism evidence="2 3">
    <name type="scientific">Orbilia oligospora</name>
    <name type="common">Nematode-trapping fungus</name>
    <name type="synonym">Arthrobotrys oligospora</name>
    <dbReference type="NCBI Taxonomy" id="2813651"/>
    <lineage>
        <taxon>Eukaryota</taxon>
        <taxon>Fungi</taxon>
        <taxon>Dikarya</taxon>
        <taxon>Ascomycota</taxon>
        <taxon>Pezizomycotina</taxon>
        <taxon>Orbiliomycetes</taxon>
        <taxon>Orbiliales</taxon>
        <taxon>Orbiliaceae</taxon>
        <taxon>Orbilia</taxon>
    </lineage>
</organism>
<dbReference type="Proteomes" id="UP000475325">
    <property type="component" value="Unassembled WGS sequence"/>
</dbReference>
<reference evidence="2 3" key="1">
    <citation type="submission" date="2019-06" db="EMBL/GenBank/DDBJ databases">
        <authorList>
            <person name="Palmer J.M."/>
        </authorList>
    </citation>
    <scope>NUCLEOTIDE SEQUENCE [LARGE SCALE GENOMIC DNA]</scope>
    <source>
        <strain evidence="2 3">TWF102</strain>
    </source>
</reference>
<feature type="chain" id="PRO_5028894367" evidence="1">
    <location>
        <begin position="24"/>
        <end position="1337"/>
    </location>
</feature>
<evidence type="ECO:0000256" key="1">
    <source>
        <dbReference type="SAM" id="SignalP"/>
    </source>
</evidence>
<proteinExistence type="predicted"/>